<name>A0A183KJT0_9TREM</name>
<organism evidence="4">
    <name type="scientific">Schistosoma curassoni</name>
    <dbReference type="NCBI Taxonomy" id="6186"/>
    <lineage>
        <taxon>Eukaryota</taxon>
        <taxon>Metazoa</taxon>
        <taxon>Spiralia</taxon>
        <taxon>Lophotrochozoa</taxon>
        <taxon>Platyhelminthes</taxon>
        <taxon>Trematoda</taxon>
        <taxon>Digenea</taxon>
        <taxon>Strigeidida</taxon>
        <taxon>Schistosomatoidea</taxon>
        <taxon>Schistosomatidae</taxon>
        <taxon>Schistosoma</taxon>
    </lineage>
</organism>
<keyword evidence="3" id="KW-1185">Reference proteome</keyword>
<keyword evidence="1" id="KW-0812">Transmembrane</keyword>
<evidence type="ECO:0000256" key="1">
    <source>
        <dbReference type="SAM" id="Phobius"/>
    </source>
</evidence>
<protein>
    <submittedName>
        <fullName evidence="4">MATE family efflux transporter</fullName>
    </submittedName>
</protein>
<accession>A0A183KJT0</accession>
<feature type="transmembrane region" description="Helical" evidence="1">
    <location>
        <begin position="6"/>
        <end position="27"/>
    </location>
</feature>
<dbReference type="AlphaFoldDB" id="A0A183KJT0"/>
<reference evidence="2 3" key="2">
    <citation type="submission" date="2018-11" db="EMBL/GenBank/DDBJ databases">
        <authorList>
            <consortium name="Pathogen Informatics"/>
        </authorList>
    </citation>
    <scope>NUCLEOTIDE SEQUENCE [LARGE SCALE GENOMIC DNA]</scope>
    <source>
        <strain evidence="2">Dakar</strain>
        <strain evidence="3">Dakar, Senegal</strain>
    </source>
</reference>
<sequence>MDDVKLLQLLISVLDPLLINVILNLLLPVISYSILEVDGDNVQRLFV</sequence>
<evidence type="ECO:0000313" key="3">
    <source>
        <dbReference type="Proteomes" id="UP000279833"/>
    </source>
</evidence>
<proteinExistence type="predicted"/>
<reference evidence="4" key="1">
    <citation type="submission" date="2016-06" db="UniProtKB">
        <authorList>
            <consortium name="WormBaseParasite"/>
        </authorList>
    </citation>
    <scope>IDENTIFICATION</scope>
</reference>
<keyword evidence="1" id="KW-0472">Membrane</keyword>
<evidence type="ECO:0000313" key="2">
    <source>
        <dbReference type="EMBL" id="VDP58898.1"/>
    </source>
</evidence>
<dbReference type="EMBL" id="UZAK01037489">
    <property type="protein sequence ID" value="VDP58898.1"/>
    <property type="molecule type" value="Genomic_DNA"/>
</dbReference>
<dbReference type="WBParaSite" id="SCUD_0001529101-mRNA-1">
    <property type="protein sequence ID" value="SCUD_0001529101-mRNA-1"/>
    <property type="gene ID" value="SCUD_0001529101"/>
</dbReference>
<dbReference type="Proteomes" id="UP000279833">
    <property type="component" value="Unassembled WGS sequence"/>
</dbReference>
<gene>
    <name evidence="2" type="ORF">SCUD_LOCUS15288</name>
</gene>
<evidence type="ECO:0000313" key="4">
    <source>
        <dbReference type="WBParaSite" id="SCUD_0001529101-mRNA-1"/>
    </source>
</evidence>
<keyword evidence="1" id="KW-1133">Transmembrane helix</keyword>